<dbReference type="CDD" id="cd00513">
    <property type="entry name" value="Ribosomal_L32_L32e"/>
    <property type="match status" value="1"/>
</dbReference>
<evidence type="ECO:0000256" key="2">
    <source>
        <dbReference type="ARBA" id="ARBA00022980"/>
    </source>
</evidence>
<dbReference type="GO" id="GO:0003735">
    <property type="term" value="F:structural constituent of ribosome"/>
    <property type="evidence" value="ECO:0007669"/>
    <property type="project" value="InterPro"/>
</dbReference>
<dbReference type="PROSITE" id="PS00580">
    <property type="entry name" value="RIBOSOMAL_L32E"/>
    <property type="match status" value="1"/>
</dbReference>
<evidence type="ECO:0000256" key="4">
    <source>
        <dbReference type="ARBA" id="ARBA00035229"/>
    </source>
</evidence>
<name>A0AAF3FMA6_9BILA</name>
<evidence type="ECO:0000256" key="1">
    <source>
        <dbReference type="ARBA" id="ARBA00008431"/>
    </source>
</evidence>
<dbReference type="AlphaFoldDB" id="A0AAF3FMA6"/>
<reference evidence="8" key="1">
    <citation type="submission" date="2024-02" db="UniProtKB">
        <authorList>
            <consortium name="WormBaseParasite"/>
        </authorList>
    </citation>
    <scope>IDENTIFICATION</scope>
</reference>
<evidence type="ECO:0000313" key="7">
    <source>
        <dbReference type="Proteomes" id="UP000887575"/>
    </source>
</evidence>
<dbReference type="GO" id="GO:0006412">
    <property type="term" value="P:translation"/>
    <property type="evidence" value="ECO:0007669"/>
    <property type="project" value="InterPro"/>
</dbReference>
<comment type="similarity">
    <text evidence="1">Belongs to the eukaryotic ribosomal protein eL32 family.</text>
</comment>
<evidence type="ECO:0000256" key="6">
    <source>
        <dbReference type="ARBA" id="ARBA00035377"/>
    </source>
</evidence>
<evidence type="ECO:0000313" key="8">
    <source>
        <dbReference type="WBParaSite" id="MBELARI_LOCUS8304"/>
    </source>
</evidence>
<keyword evidence="3" id="KW-0687">Ribonucleoprotein</keyword>
<dbReference type="SMART" id="SM01393">
    <property type="entry name" value="Ribosomal_L32e"/>
    <property type="match status" value="1"/>
</dbReference>
<evidence type="ECO:0000256" key="5">
    <source>
        <dbReference type="ARBA" id="ARBA00035335"/>
    </source>
</evidence>
<keyword evidence="7" id="KW-1185">Reference proteome</keyword>
<proteinExistence type="inferred from homology"/>
<dbReference type="NCBIfam" id="NF006332">
    <property type="entry name" value="PRK08562.1"/>
    <property type="match status" value="1"/>
</dbReference>
<dbReference type="GO" id="GO:0022625">
    <property type="term" value="C:cytosolic large ribosomal subunit"/>
    <property type="evidence" value="ECO:0007669"/>
    <property type="project" value="TreeGrafter"/>
</dbReference>
<dbReference type="SUPFAM" id="SSF52042">
    <property type="entry name" value="Ribosomal protein L32e"/>
    <property type="match status" value="1"/>
</dbReference>
<dbReference type="PANTHER" id="PTHR23413:SF1">
    <property type="entry name" value="RIBOSOMAL PROTEIN L32"/>
    <property type="match status" value="1"/>
</dbReference>
<evidence type="ECO:0000256" key="3">
    <source>
        <dbReference type="ARBA" id="ARBA00023274"/>
    </source>
</evidence>
<dbReference type="InterPro" id="IPR018263">
    <property type="entry name" value="Ribosomal_eL32_CS"/>
</dbReference>
<dbReference type="InterPro" id="IPR001515">
    <property type="entry name" value="Ribosomal_eL32"/>
</dbReference>
<dbReference type="PANTHER" id="PTHR23413">
    <property type="entry name" value="60S RIBOSOMAL PROTEIN L32 AND DNA-DIRECTED RNA POLYMERASE II, SUBUNIT N"/>
    <property type="match status" value="1"/>
</dbReference>
<protein>
    <recommendedName>
        <fullName evidence="4">Large ribosomal subunit protein eL32</fullName>
    </recommendedName>
    <alternativeName>
        <fullName evidence="6">50S ribosomal protein L32e</fullName>
    </alternativeName>
    <alternativeName>
        <fullName evidence="5">60S ribosomal protein L32</fullName>
    </alternativeName>
</protein>
<organism evidence="7 8">
    <name type="scientific">Mesorhabditis belari</name>
    <dbReference type="NCBI Taxonomy" id="2138241"/>
    <lineage>
        <taxon>Eukaryota</taxon>
        <taxon>Metazoa</taxon>
        <taxon>Ecdysozoa</taxon>
        <taxon>Nematoda</taxon>
        <taxon>Chromadorea</taxon>
        <taxon>Rhabditida</taxon>
        <taxon>Rhabditina</taxon>
        <taxon>Rhabditomorpha</taxon>
        <taxon>Rhabditoidea</taxon>
        <taxon>Rhabditidae</taxon>
        <taxon>Mesorhabditinae</taxon>
        <taxon>Mesorhabditis</taxon>
    </lineage>
</organism>
<sequence length="134" mass="15892">MVLVSGKKLKLVKKRARRFTRHESDRYLRIRPNWRRPHGIDNRMRRRFKGTRDMPNIGYGNNRQIKHVLPSGYQKVLVHNPKELEMLLMQNQKYAAEIAHAVGAKKRKDIVERAKQLNIKLTNGNARIRTEENE</sequence>
<dbReference type="InterPro" id="IPR036351">
    <property type="entry name" value="Ribosomal_eL32_sf"/>
</dbReference>
<keyword evidence="2" id="KW-0689">Ribosomal protein</keyword>
<dbReference type="Proteomes" id="UP000887575">
    <property type="component" value="Unassembled WGS sequence"/>
</dbReference>
<dbReference type="InterPro" id="IPR023654">
    <property type="entry name" value="Ribosomal_eL32_arc"/>
</dbReference>
<dbReference type="WBParaSite" id="MBELARI_LOCUS8304">
    <property type="protein sequence ID" value="MBELARI_LOCUS8304"/>
    <property type="gene ID" value="MBELARI_LOCUS8304"/>
</dbReference>
<accession>A0AAF3FMA6</accession>
<dbReference type="Pfam" id="PF01655">
    <property type="entry name" value="Ribosomal_L32e"/>
    <property type="match status" value="1"/>
</dbReference>